<feature type="compositionally biased region" description="Polar residues" evidence="1">
    <location>
        <begin position="219"/>
        <end position="231"/>
    </location>
</feature>
<dbReference type="Proteomes" id="UP000289152">
    <property type="component" value="Unassembled WGS sequence"/>
</dbReference>
<dbReference type="InParanoid" id="A0A4Q1BKK7"/>
<proteinExistence type="predicted"/>
<feature type="region of interest" description="Disordered" evidence="1">
    <location>
        <begin position="142"/>
        <end position="239"/>
    </location>
</feature>
<name>A0A4Q1BKK7_TREME</name>
<dbReference type="VEuPathDB" id="FungiDB:TREMEDRAFT_61091"/>
<sequence length="278" mass="29648">MSNTTIDDTALTSISYVGGNWHTQITGGIDPSIYYDQTFHTTCQDQDYFTYTFTDTVYFYSVFRSIKGWYSVSLDGESKQYYNGYNVDVVAPALLWNMKSDGKSHVVTMYNEPTYNPIANANCFGLDYIILESQSATNVNNMATSTSTSTSSTTLQTSKTSSQSISASPSSTSISKSVPSLPSGQASQSVSSTPMPDLAGSSSPSSASSPSTQQQGTTIQNSISSSVNPTSILEMGSPHTKDVSASSVIVAIGSGTNIHPPISSVLFPLFLLVILLVR</sequence>
<evidence type="ECO:0000256" key="1">
    <source>
        <dbReference type="SAM" id="MobiDB-lite"/>
    </source>
</evidence>
<evidence type="ECO:0000313" key="2">
    <source>
        <dbReference type="EMBL" id="RXK38275.1"/>
    </source>
</evidence>
<dbReference type="EMBL" id="SDIL01000050">
    <property type="protein sequence ID" value="RXK38275.1"/>
    <property type="molecule type" value="Genomic_DNA"/>
</dbReference>
<feature type="compositionally biased region" description="Low complexity" evidence="1">
    <location>
        <begin position="199"/>
        <end position="218"/>
    </location>
</feature>
<evidence type="ECO:0000313" key="3">
    <source>
        <dbReference type="Proteomes" id="UP000289152"/>
    </source>
</evidence>
<keyword evidence="3" id="KW-1185">Reference proteome</keyword>
<feature type="compositionally biased region" description="Polar residues" evidence="1">
    <location>
        <begin position="184"/>
        <end position="194"/>
    </location>
</feature>
<organism evidence="2 3">
    <name type="scientific">Tremella mesenterica</name>
    <name type="common">Jelly fungus</name>
    <dbReference type="NCBI Taxonomy" id="5217"/>
    <lineage>
        <taxon>Eukaryota</taxon>
        <taxon>Fungi</taxon>
        <taxon>Dikarya</taxon>
        <taxon>Basidiomycota</taxon>
        <taxon>Agaricomycotina</taxon>
        <taxon>Tremellomycetes</taxon>
        <taxon>Tremellales</taxon>
        <taxon>Tremellaceae</taxon>
        <taxon>Tremella</taxon>
    </lineage>
</organism>
<gene>
    <name evidence="2" type="ORF">M231_04448</name>
</gene>
<comment type="caution">
    <text evidence="2">The sequence shown here is derived from an EMBL/GenBank/DDBJ whole genome shotgun (WGS) entry which is preliminary data.</text>
</comment>
<reference evidence="2 3" key="1">
    <citation type="submission" date="2016-06" db="EMBL/GenBank/DDBJ databases">
        <title>Evolution of pathogenesis and genome organization in the Tremellales.</title>
        <authorList>
            <person name="Cuomo C."/>
            <person name="Litvintseva A."/>
            <person name="Heitman J."/>
            <person name="Chen Y."/>
            <person name="Sun S."/>
            <person name="Springer D."/>
            <person name="Dromer F."/>
            <person name="Young S."/>
            <person name="Zeng Q."/>
            <person name="Chapman S."/>
            <person name="Gujja S."/>
            <person name="Saif S."/>
            <person name="Birren B."/>
        </authorList>
    </citation>
    <scope>NUCLEOTIDE SEQUENCE [LARGE SCALE GENOMIC DNA]</scope>
    <source>
        <strain evidence="2 3">ATCC 28783</strain>
    </source>
</reference>
<dbReference type="AlphaFoldDB" id="A0A4Q1BKK7"/>
<accession>A0A4Q1BKK7</accession>
<feature type="compositionally biased region" description="Low complexity" evidence="1">
    <location>
        <begin position="143"/>
        <end position="183"/>
    </location>
</feature>
<protein>
    <submittedName>
        <fullName evidence="2">Uncharacterized protein</fullName>
    </submittedName>
</protein>